<keyword evidence="3 5" id="KW-0560">Oxidoreductase</keyword>
<dbReference type="GO" id="GO:0016616">
    <property type="term" value="F:oxidoreductase activity, acting on the CH-OH group of donors, NAD or NADP as acceptor"/>
    <property type="evidence" value="ECO:0007669"/>
    <property type="project" value="InterPro"/>
</dbReference>
<evidence type="ECO:0000313" key="6">
    <source>
        <dbReference type="Proteomes" id="UP000077381"/>
    </source>
</evidence>
<evidence type="ECO:0000256" key="2">
    <source>
        <dbReference type="ARBA" id="ARBA00022857"/>
    </source>
</evidence>
<evidence type="ECO:0000313" key="5">
    <source>
        <dbReference type="EMBL" id="OAH10949.1"/>
    </source>
</evidence>
<dbReference type="CDD" id="cd05324">
    <property type="entry name" value="carb_red_PTCR-like_SDR_c"/>
    <property type="match status" value="1"/>
</dbReference>
<evidence type="ECO:0000256" key="1">
    <source>
        <dbReference type="ARBA" id="ARBA00006484"/>
    </source>
</evidence>
<dbReference type="EC" id="1.1.1.-" evidence="5"/>
<evidence type="ECO:0000256" key="4">
    <source>
        <dbReference type="RuleBase" id="RU000363"/>
    </source>
</evidence>
<proteinExistence type="inferred from homology"/>
<accession>A0A177HJW3</accession>
<dbReference type="PRINTS" id="PR00081">
    <property type="entry name" value="GDHRDH"/>
</dbReference>
<comment type="caution">
    <text evidence="5">The sequence shown here is derived from an EMBL/GenBank/DDBJ whole genome shotgun (WGS) entry which is preliminary data.</text>
</comment>
<dbReference type="PANTHER" id="PTHR43490">
    <property type="entry name" value="(+)-NEOMENTHOL DEHYDROGENASE"/>
    <property type="match status" value="1"/>
</dbReference>
<dbReference type="PANTHER" id="PTHR43490:SF99">
    <property type="entry name" value="SHORT-CHAIN DEHYDROGENASE_REDUCTASE"/>
    <property type="match status" value="1"/>
</dbReference>
<dbReference type="Proteomes" id="UP000077381">
    <property type="component" value="Unassembled WGS sequence"/>
</dbReference>
<dbReference type="InterPro" id="IPR045313">
    <property type="entry name" value="CBR1-like"/>
</dbReference>
<keyword evidence="6" id="KW-1185">Reference proteome</keyword>
<gene>
    <name evidence="5" type="ORF">STSP_57910</name>
</gene>
<dbReference type="InterPro" id="IPR002347">
    <property type="entry name" value="SDR_fam"/>
</dbReference>
<protein>
    <submittedName>
        <fullName evidence="5">NADP-dependent 7-alpha-hydroxysteroid dehydrogenase</fullName>
        <ecNumber evidence="5">1.1.1.-</ecNumber>
    </submittedName>
</protein>
<name>A0A177HJW3_9ACTN</name>
<keyword evidence="2" id="KW-0521">NADP</keyword>
<dbReference type="OrthoDB" id="9781117at2"/>
<dbReference type="STRING" id="1716141.STSP_57910"/>
<dbReference type="SUPFAM" id="SSF51735">
    <property type="entry name" value="NAD(P)-binding Rossmann-fold domains"/>
    <property type="match status" value="1"/>
</dbReference>
<reference evidence="5 6" key="1">
    <citation type="submission" date="2015-12" db="EMBL/GenBank/DDBJ databases">
        <title>Genome sequence of Streptomyces sp. G25.</title>
        <authorList>
            <person name="Poehlein A."/>
            <person name="Roettig A."/>
            <person name="Hiessl S."/>
            <person name="Hauschild P."/>
            <person name="Schauer J."/>
            <person name="Madkour M.H."/>
            <person name="Al-Ansari A.M."/>
            <person name="Almakishah N.H."/>
            <person name="Steinbuechel A."/>
            <person name="Daniel R."/>
        </authorList>
    </citation>
    <scope>NUCLEOTIDE SEQUENCE [LARGE SCALE GENOMIC DNA]</scope>
    <source>
        <strain evidence="6">G25(2015)</strain>
    </source>
</reference>
<evidence type="ECO:0000256" key="3">
    <source>
        <dbReference type="ARBA" id="ARBA00023002"/>
    </source>
</evidence>
<dbReference type="InterPro" id="IPR036291">
    <property type="entry name" value="NAD(P)-bd_dom_sf"/>
</dbReference>
<dbReference type="PRINTS" id="PR00080">
    <property type="entry name" value="SDRFAMILY"/>
</dbReference>
<dbReference type="PATRIC" id="fig|1716141.3.peg.6086"/>
<organism evidence="5 6">
    <name type="scientific">Streptomyces jeddahensis</name>
    <dbReference type="NCBI Taxonomy" id="1716141"/>
    <lineage>
        <taxon>Bacteria</taxon>
        <taxon>Bacillati</taxon>
        <taxon>Actinomycetota</taxon>
        <taxon>Actinomycetes</taxon>
        <taxon>Kitasatosporales</taxon>
        <taxon>Streptomycetaceae</taxon>
        <taxon>Streptomyces</taxon>
    </lineage>
</organism>
<dbReference type="Gene3D" id="3.40.50.720">
    <property type="entry name" value="NAD(P)-binding Rossmann-like Domain"/>
    <property type="match status" value="1"/>
</dbReference>
<sequence length="242" mass="24862">MTVEKIALITGANKGIGFAAARQLGERGVVVIVGARDEVLGKQAADALSADGIAATSIRLDVTDPACAAEAAREIERRHGRLDILVNNAGTAGGFTGTPSQATAADLREVYETNVFGVVTVTHAMLPLLRRSPAGRVVNLSSHVGSLTLNSNPGSPLADVNMIAYQSSKTALNAVTVAYAKELRGTPVKVNAALPGVVATDINHHRGHRTPAEGAAIVVRLALLDEAGPSGACLADEGPVPW</sequence>
<dbReference type="RefSeq" id="WP_067283694.1">
    <property type="nucleotide sequence ID" value="NZ_LOHS01000117.1"/>
</dbReference>
<dbReference type="Pfam" id="PF00106">
    <property type="entry name" value="adh_short"/>
    <property type="match status" value="1"/>
</dbReference>
<dbReference type="EMBL" id="LOHS01000117">
    <property type="protein sequence ID" value="OAH10949.1"/>
    <property type="molecule type" value="Genomic_DNA"/>
</dbReference>
<comment type="similarity">
    <text evidence="1 4">Belongs to the short-chain dehydrogenases/reductases (SDR) family.</text>
</comment>
<dbReference type="AlphaFoldDB" id="A0A177HJW3"/>